<accession>A0A0E9V4W1</accession>
<organism evidence="1">
    <name type="scientific">Anguilla anguilla</name>
    <name type="common">European freshwater eel</name>
    <name type="synonym">Muraena anguilla</name>
    <dbReference type="NCBI Taxonomy" id="7936"/>
    <lineage>
        <taxon>Eukaryota</taxon>
        <taxon>Metazoa</taxon>
        <taxon>Chordata</taxon>
        <taxon>Craniata</taxon>
        <taxon>Vertebrata</taxon>
        <taxon>Euteleostomi</taxon>
        <taxon>Actinopterygii</taxon>
        <taxon>Neopterygii</taxon>
        <taxon>Teleostei</taxon>
        <taxon>Anguilliformes</taxon>
        <taxon>Anguillidae</taxon>
        <taxon>Anguilla</taxon>
    </lineage>
</organism>
<dbReference type="EMBL" id="GBXM01036097">
    <property type="protein sequence ID" value="JAH72480.1"/>
    <property type="molecule type" value="Transcribed_RNA"/>
</dbReference>
<name>A0A0E9V4W1_ANGAN</name>
<protein>
    <submittedName>
        <fullName evidence="1">Uncharacterized protein</fullName>
    </submittedName>
</protein>
<dbReference type="AlphaFoldDB" id="A0A0E9V4W1"/>
<sequence>MIKMLRFTKGYVFETLRRESAGELSNCKWPDRPSS</sequence>
<proteinExistence type="predicted"/>
<reference evidence="1" key="2">
    <citation type="journal article" date="2015" name="Fish Shellfish Immunol.">
        <title>Early steps in the European eel (Anguilla anguilla)-Vibrio vulnificus interaction in the gills: Role of the RtxA13 toxin.</title>
        <authorList>
            <person name="Callol A."/>
            <person name="Pajuelo D."/>
            <person name="Ebbesson L."/>
            <person name="Teles M."/>
            <person name="MacKenzie S."/>
            <person name="Amaro C."/>
        </authorList>
    </citation>
    <scope>NUCLEOTIDE SEQUENCE</scope>
</reference>
<evidence type="ECO:0000313" key="1">
    <source>
        <dbReference type="EMBL" id="JAH72480.1"/>
    </source>
</evidence>
<reference evidence="1" key="1">
    <citation type="submission" date="2014-11" db="EMBL/GenBank/DDBJ databases">
        <authorList>
            <person name="Amaro Gonzalez C."/>
        </authorList>
    </citation>
    <scope>NUCLEOTIDE SEQUENCE</scope>
</reference>